<sequence>MITLDRLVNVLGAYGVRLCGRPERRSARLRSVAMPDATDGRVTGDVLVAVGAGSVTEAVRWAVAAQAAVVLVRAGAETAREAAVAGESNDVAVLLVDPAVSWSHLVGVVYGLVLEGRETESGRGPTDLFALADSLADAVGGAVTIEDPLSRVLAYSRSQQAGDPARLETILVRQVPERLREVFRERGVFARLTATDEPIFVEPDPSHGMTGRMAVAVRAGRELLGSVWVTCGSPLTGARHTALANGARTVALHLLRSRASADLERQVESDLVVRLLEGTADAATVVSRLGLPTREMRVVAVRTHTSEEPHAMLLLAFEKATTGFGWSRPGRSALLGDTLYTVLPGAGAAVAREWVAALAAGLPPRVRVAAGIGAAAQAAELPASRREAEECLALHEREASRAEPPAYDESWDDILLQRLRAAARAGRVPARGPVSALRRHDVLYDTHYVATLRAWLEAQGDLLAAAERLGVHVNTVRNRLRRMSEVTPLHLDDPRKRLAMVITLAAEDE</sequence>
<dbReference type="AlphaFoldDB" id="A0A544YSI4"/>
<organism evidence="4 5">
    <name type="scientific">Microbispora hainanensis</name>
    <dbReference type="NCBI Taxonomy" id="568844"/>
    <lineage>
        <taxon>Bacteria</taxon>
        <taxon>Bacillati</taxon>
        <taxon>Actinomycetota</taxon>
        <taxon>Actinomycetes</taxon>
        <taxon>Streptosporangiales</taxon>
        <taxon>Streptosporangiaceae</taxon>
        <taxon>Microbispora</taxon>
    </lineage>
</organism>
<dbReference type="Gene3D" id="1.10.10.2840">
    <property type="entry name" value="PucR C-terminal helix-turn-helix domain"/>
    <property type="match status" value="1"/>
</dbReference>
<dbReference type="InterPro" id="IPR041522">
    <property type="entry name" value="CdaR_GGDEF"/>
</dbReference>
<protein>
    <submittedName>
        <fullName evidence="4">PucR family transcriptional regulator</fullName>
    </submittedName>
</protein>
<feature type="domain" description="PucR C-terminal helix-turn-helix" evidence="2">
    <location>
        <begin position="449"/>
        <end position="505"/>
    </location>
</feature>
<dbReference type="Pfam" id="PF13556">
    <property type="entry name" value="HTH_30"/>
    <property type="match status" value="1"/>
</dbReference>
<dbReference type="Pfam" id="PF17853">
    <property type="entry name" value="GGDEF_2"/>
    <property type="match status" value="1"/>
</dbReference>
<gene>
    <name evidence="4" type="ORF">FLX08_19370</name>
</gene>
<evidence type="ECO:0000313" key="4">
    <source>
        <dbReference type="EMBL" id="TQS19687.1"/>
    </source>
</evidence>
<dbReference type="InterPro" id="IPR051448">
    <property type="entry name" value="CdaR-like_regulators"/>
</dbReference>
<reference evidence="4 5" key="1">
    <citation type="submission" date="2019-07" db="EMBL/GenBank/DDBJ databases">
        <title>Microbispora hainanensis DSM 45428.</title>
        <authorList>
            <person name="Thawai C."/>
        </authorList>
    </citation>
    <scope>NUCLEOTIDE SEQUENCE [LARGE SCALE GENOMIC DNA]</scope>
    <source>
        <strain evidence="4 5">DSM 45428</strain>
    </source>
</reference>
<name>A0A544YSI4_9ACTN</name>
<accession>A0A544YSI4</accession>
<dbReference type="InterPro" id="IPR042070">
    <property type="entry name" value="PucR_C-HTH_sf"/>
</dbReference>
<comment type="caution">
    <text evidence="4">The sequence shown here is derived from an EMBL/GenBank/DDBJ whole genome shotgun (WGS) entry which is preliminary data.</text>
</comment>
<evidence type="ECO:0000313" key="5">
    <source>
        <dbReference type="Proteomes" id="UP000316541"/>
    </source>
</evidence>
<comment type="similarity">
    <text evidence="1">Belongs to the CdaR family.</text>
</comment>
<evidence type="ECO:0000259" key="2">
    <source>
        <dbReference type="Pfam" id="PF13556"/>
    </source>
</evidence>
<dbReference type="RefSeq" id="WP_142620275.1">
    <property type="nucleotide sequence ID" value="NZ_VIRM01000022.1"/>
</dbReference>
<dbReference type="Proteomes" id="UP000316541">
    <property type="component" value="Unassembled WGS sequence"/>
</dbReference>
<dbReference type="InterPro" id="IPR025736">
    <property type="entry name" value="PucR_C-HTH_dom"/>
</dbReference>
<feature type="domain" description="CdaR GGDEF-like" evidence="3">
    <location>
        <begin position="281"/>
        <end position="393"/>
    </location>
</feature>
<evidence type="ECO:0000259" key="3">
    <source>
        <dbReference type="Pfam" id="PF17853"/>
    </source>
</evidence>
<dbReference type="PANTHER" id="PTHR33744:SF17">
    <property type="entry name" value="CONSERVED PROTEIN"/>
    <property type="match status" value="1"/>
</dbReference>
<dbReference type="PANTHER" id="PTHR33744">
    <property type="entry name" value="CARBOHYDRATE DIACID REGULATOR"/>
    <property type="match status" value="1"/>
</dbReference>
<dbReference type="EMBL" id="VIRM01000022">
    <property type="protein sequence ID" value="TQS19687.1"/>
    <property type="molecule type" value="Genomic_DNA"/>
</dbReference>
<evidence type="ECO:0000256" key="1">
    <source>
        <dbReference type="ARBA" id="ARBA00006754"/>
    </source>
</evidence>
<proteinExistence type="inferred from homology"/>